<feature type="compositionally biased region" description="Basic residues" evidence="1">
    <location>
        <begin position="1055"/>
        <end position="1070"/>
    </location>
</feature>
<feature type="region of interest" description="Disordered" evidence="1">
    <location>
        <begin position="739"/>
        <end position="790"/>
    </location>
</feature>
<evidence type="ECO:0000256" key="1">
    <source>
        <dbReference type="SAM" id="MobiDB-lite"/>
    </source>
</evidence>
<organism evidence="2 3">
    <name type="scientific">Dufourea novaeangliae</name>
    <name type="common">Sweat bee</name>
    <dbReference type="NCBI Taxonomy" id="178035"/>
    <lineage>
        <taxon>Eukaryota</taxon>
        <taxon>Metazoa</taxon>
        <taxon>Ecdysozoa</taxon>
        <taxon>Arthropoda</taxon>
        <taxon>Hexapoda</taxon>
        <taxon>Insecta</taxon>
        <taxon>Pterygota</taxon>
        <taxon>Neoptera</taxon>
        <taxon>Endopterygota</taxon>
        <taxon>Hymenoptera</taxon>
        <taxon>Apocrita</taxon>
        <taxon>Aculeata</taxon>
        <taxon>Apoidea</taxon>
        <taxon>Anthophila</taxon>
        <taxon>Halictidae</taxon>
        <taxon>Rophitinae</taxon>
        <taxon>Dufourea</taxon>
    </lineage>
</organism>
<name>A0A154PCH0_DUFNO</name>
<feature type="region of interest" description="Disordered" evidence="1">
    <location>
        <begin position="889"/>
        <end position="918"/>
    </location>
</feature>
<gene>
    <name evidence="2" type="ORF">WN55_00268</name>
</gene>
<feature type="region of interest" description="Disordered" evidence="1">
    <location>
        <begin position="90"/>
        <end position="114"/>
    </location>
</feature>
<feature type="region of interest" description="Disordered" evidence="1">
    <location>
        <begin position="659"/>
        <end position="684"/>
    </location>
</feature>
<reference evidence="2 3" key="1">
    <citation type="submission" date="2015-07" db="EMBL/GenBank/DDBJ databases">
        <title>The genome of Dufourea novaeangliae.</title>
        <authorList>
            <person name="Pan H."/>
            <person name="Kapheim K."/>
        </authorList>
    </citation>
    <scope>NUCLEOTIDE SEQUENCE [LARGE SCALE GENOMIC DNA]</scope>
    <source>
        <strain evidence="2">0120121106</strain>
        <tissue evidence="2">Whole body</tissue>
    </source>
</reference>
<feature type="compositionally biased region" description="Basic and acidic residues" evidence="1">
    <location>
        <begin position="659"/>
        <end position="674"/>
    </location>
</feature>
<dbReference type="Proteomes" id="UP000076502">
    <property type="component" value="Unassembled WGS sequence"/>
</dbReference>
<feature type="compositionally biased region" description="Polar residues" evidence="1">
    <location>
        <begin position="769"/>
        <end position="780"/>
    </location>
</feature>
<keyword evidence="3" id="KW-1185">Reference proteome</keyword>
<dbReference type="OrthoDB" id="6375147at2759"/>
<feature type="compositionally biased region" description="Basic and acidic residues" evidence="1">
    <location>
        <begin position="893"/>
        <end position="905"/>
    </location>
</feature>
<evidence type="ECO:0000313" key="2">
    <source>
        <dbReference type="EMBL" id="KZC09596.1"/>
    </source>
</evidence>
<evidence type="ECO:0000313" key="3">
    <source>
        <dbReference type="Proteomes" id="UP000076502"/>
    </source>
</evidence>
<feature type="compositionally biased region" description="Basic and acidic residues" evidence="1">
    <location>
        <begin position="473"/>
        <end position="484"/>
    </location>
</feature>
<feature type="region of interest" description="Disordered" evidence="1">
    <location>
        <begin position="613"/>
        <end position="638"/>
    </location>
</feature>
<proteinExistence type="predicted"/>
<protein>
    <submittedName>
        <fullName evidence="2">Uncharacterized protein</fullName>
    </submittedName>
</protein>
<feature type="compositionally biased region" description="Basic and acidic residues" evidence="1">
    <location>
        <begin position="90"/>
        <end position="101"/>
    </location>
</feature>
<feature type="compositionally biased region" description="Basic and acidic residues" evidence="1">
    <location>
        <begin position="496"/>
        <end position="552"/>
    </location>
</feature>
<feature type="region of interest" description="Disordered" evidence="1">
    <location>
        <begin position="1039"/>
        <end position="1094"/>
    </location>
</feature>
<accession>A0A154PCH0</accession>
<feature type="region of interest" description="Disordered" evidence="1">
    <location>
        <begin position="473"/>
        <end position="559"/>
    </location>
</feature>
<sequence length="1332" mass="150750">MESRRNVRQLACPHDAVSCSASEEAIELAGQWPEKLPPPLPASSFRGRQWVEYRAEPIPLERHYGCTRDNVKNAIGKTIVIISGGNSRRETGAIETTKDNEGQGEGGRHSGTPDIRFDERLSLSIFLYLSLSLCFNDVHTQLRTGQRAATPSPKAIRDLVRRKLVTESHAREQLSGDSNRNPSELKMKNVGNALKRETHFRNRFDVVCAGLTMVDLSNYREGGRHEAHTAQSTQDRRKLLKRTRSLAVISEDESRQDREAHHFRLGQSTFDLPRRHQLIPRAKLIDRNSLKDRLSKSQQHLSDSYERFNEAKSYQSRSACGLHSIPSGLATFPDPLPYVRSNRPDPDRLNILDWPESPRRYHSVQELDTVSGLVDIVEDNWPIEGNRSIDCIYTQVKRKRKEHRSLDSILFEDDGELEYFDVLNLLPLSNVRLEFDEEDARNNNLAARNGRRGGGKLKALQYLGPRVIEARRARSNATDEEKCKGSTTTKVVKNPSEIERDRRRKDTKEPDSLHEFREDSAARVKKESCREEPTGNSEEERNSTDCFREGTIDPRSPSFEIDENTYILDVPLASARTEQQDHKVEEAEDYKSIWISDTEEQDDMSRRPQVLKVVDNDVTKRRHRRSSPEVDPRTENLPVDGKFQEIGTVANDRLDVVKLDRKSDGDDGDPRNGETVDQEEDGTNAAVVNAKNFFEQKTLPKVVSKSKSNEGRFERIVKGTSNILGKACSAVKGTLGFEARSESSDLGLGSESGSDTRRRSVDDGIGEEQTCNGKPSASKNNEVKKGHSSLTRSRSCVDSIECHPEDGQEFDHVRYKIVKSNMFGKNMYATGRGDVTYEGLMQYLRDYSFQELLLDNNVVIIEPVRAETIERKPSCAGKSRSEPTCKIAGAIQKKSETENRERNCESADGGNAKSPKQSSIKKHFFYHPIRVNRELIDEELPDPDTVKNVRRMFENTLKIKGGSELSRDCKNRKSNGCLFDLLNLFDISFRSRCSSRAKDLTKLFENMEKSTSSNASVVGCKDELDSPRCESKTRILAQTFEARSGHTSPSDSTSSKHKVNRYHHHHHHHHNWDAGSVSSGVSSDYPDTDQGSGVQCISSEDEEVECHEDEGNEAHGSNHYVSQDVLKKIREYGTSVTYYGGKVVNSSNGPLISPVVENRFRCIDRSSDYVKFRLVKSNSCDSRLELAGRLVESHLRCWNREKAPDLSQYTIAETPSIEITTIEKQEKENEEVDEKKLDQSEVKREPPVVIGLEPKKEDNKDGKGFKADFKLGTLDDAKSTYPSRFIGSALTRWQVNENNWRTPDDFGKMEFEEFEVLEDSLNAADNHRLAAS</sequence>
<dbReference type="EMBL" id="KQ434870">
    <property type="protein sequence ID" value="KZC09596.1"/>
    <property type="molecule type" value="Genomic_DNA"/>
</dbReference>
<feature type="compositionally biased region" description="Low complexity" evidence="1">
    <location>
        <begin position="744"/>
        <end position="753"/>
    </location>
</feature>